<dbReference type="SMART" id="SM01230">
    <property type="entry name" value="Gln-synt_C"/>
    <property type="match status" value="1"/>
</dbReference>
<evidence type="ECO:0000313" key="10">
    <source>
        <dbReference type="EMBL" id="MEW9308571.1"/>
    </source>
</evidence>
<accession>A0ABV3PSW9</accession>
<evidence type="ECO:0000256" key="2">
    <source>
        <dbReference type="ARBA" id="ARBA00003117"/>
    </source>
</evidence>
<dbReference type="GO" id="GO:0016874">
    <property type="term" value="F:ligase activity"/>
    <property type="evidence" value="ECO:0007669"/>
    <property type="project" value="UniProtKB-KW"/>
</dbReference>
<evidence type="ECO:0000256" key="3">
    <source>
        <dbReference type="ARBA" id="ARBA00022598"/>
    </source>
</evidence>
<gene>
    <name evidence="10" type="ORF">ABXS05_23660</name>
</gene>
<comment type="function">
    <text evidence="2">Catalyzes the ATP-dependent biosynthesis of glutamine from glutamate and ammonia.</text>
</comment>
<keyword evidence="11" id="KW-1185">Reference proteome</keyword>
<dbReference type="PROSITE" id="PS51987">
    <property type="entry name" value="GS_CATALYTIC"/>
    <property type="match status" value="1"/>
</dbReference>
<evidence type="ECO:0000259" key="9">
    <source>
        <dbReference type="PROSITE" id="PS51987"/>
    </source>
</evidence>
<keyword evidence="3 10" id="KW-0436">Ligase</keyword>
<reference evidence="10 11" key="1">
    <citation type="submission" date="2024-07" db="EMBL/GenBank/DDBJ databases">
        <title>Description of Labrys sedimenti sp. nov., isolated from a diclofenac-degrading enrichment culture.</title>
        <authorList>
            <person name="Tancsics A."/>
            <person name="Csepanyi A."/>
        </authorList>
    </citation>
    <scope>NUCLEOTIDE SEQUENCE [LARGE SCALE GENOMIC DNA]</scope>
    <source>
        <strain evidence="10 11">LMG 23578</strain>
    </source>
</reference>
<evidence type="ECO:0000256" key="1">
    <source>
        <dbReference type="ARBA" id="ARBA00001946"/>
    </source>
</evidence>
<dbReference type="InterPro" id="IPR008147">
    <property type="entry name" value="Gln_synt_N"/>
</dbReference>
<organism evidence="10 11">
    <name type="scientific">Labrys neptuniae</name>
    <dbReference type="NCBI Taxonomy" id="376174"/>
    <lineage>
        <taxon>Bacteria</taxon>
        <taxon>Pseudomonadati</taxon>
        <taxon>Pseudomonadota</taxon>
        <taxon>Alphaproteobacteria</taxon>
        <taxon>Hyphomicrobiales</taxon>
        <taxon>Xanthobacteraceae</taxon>
        <taxon>Labrys</taxon>
    </lineage>
</organism>
<comment type="caution">
    <text evidence="10">The sequence shown here is derived from an EMBL/GenBank/DDBJ whole genome shotgun (WGS) entry which is preliminary data.</text>
</comment>
<name>A0ABV3PSW9_9HYPH</name>
<evidence type="ECO:0000256" key="7">
    <source>
        <dbReference type="PROSITE-ProRule" id="PRU01331"/>
    </source>
</evidence>
<dbReference type="SUPFAM" id="SSF55931">
    <property type="entry name" value="Glutamine synthetase/guanido kinase"/>
    <property type="match status" value="1"/>
</dbReference>
<dbReference type="RefSeq" id="WP_367625580.1">
    <property type="nucleotide sequence ID" value="NZ_JBFNQD010000009.1"/>
</dbReference>
<dbReference type="InterPro" id="IPR036651">
    <property type="entry name" value="Gln_synt_N_sf"/>
</dbReference>
<dbReference type="EMBL" id="JBFNQD010000009">
    <property type="protein sequence ID" value="MEW9308571.1"/>
    <property type="molecule type" value="Genomic_DNA"/>
</dbReference>
<feature type="domain" description="GS catalytic" evidence="9">
    <location>
        <begin position="109"/>
        <end position="444"/>
    </location>
</feature>
<protein>
    <submittedName>
        <fullName evidence="10">Glutamine synthetase family protein</fullName>
        <ecNumber evidence="10">6.3.1.-</ecNumber>
    </submittedName>
</protein>
<keyword evidence="6" id="KW-0535">Nitrogen fixation</keyword>
<evidence type="ECO:0000256" key="4">
    <source>
        <dbReference type="ARBA" id="ARBA00022741"/>
    </source>
</evidence>
<comment type="similarity">
    <text evidence="7 8">Belongs to the glutamine synthetase family.</text>
</comment>
<dbReference type="SUPFAM" id="SSF54368">
    <property type="entry name" value="Glutamine synthetase, N-terminal domain"/>
    <property type="match status" value="1"/>
</dbReference>
<evidence type="ECO:0000256" key="5">
    <source>
        <dbReference type="ARBA" id="ARBA00022840"/>
    </source>
</evidence>
<comment type="cofactor">
    <cofactor evidence="1">
        <name>Mg(2+)</name>
        <dbReference type="ChEBI" id="CHEBI:18420"/>
    </cofactor>
</comment>
<evidence type="ECO:0000256" key="8">
    <source>
        <dbReference type="RuleBase" id="RU000384"/>
    </source>
</evidence>
<dbReference type="InterPro" id="IPR008146">
    <property type="entry name" value="Gln_synth_cat_dom"/>
</dbReference>
<proteinExistence type="inferred from homology"/>
<dbReference type="Pfam" id="PF16952">
    <property type="entry name" value="Gln-synt_N_2"/>
    <property type="match status" value="1"/>
</dbReference>
<dbReference type="EC" id="6.3.1.-" evidence="10"/>
<keyword evidence="4" id="KW-0547">Nucleotide-binding</keyword>
<dbReference type="PANTHER" id="PTHR43785">
    <property type="entry name" value="GAMMA-GLUTAMYLPUTRESCINE SYNTHETASE"/>
    <property type="match status" value="1"/>
</dbReference>
<sequence>MSQDQNLSGDELVALLTTDMIGLTRGRWIPAAAGEAAMRKGCGWVPANLALTPFDSIPADNPWGSAGDLRLMPDEASRFRVSGLPGKTPLNGVLCDITTLDGTPWHGCGRSFLKAALADFEAETGLKVTAAFEMEFQIEGAAWEHAPSFSLASMRRADPFGPLLMAALREADAEPEMVLAEYGRDQFEIVCGPADAVAAADRAVVIREVTREVARCCGLRSTFVPKSTPDGVGNGLHIHFSFRSADGTPASFDPARPGRVSEATGQFVAGLVRHMPALVALTAPSVVSYFRLRPHHWSAAYTAFGALNREASVRICPTAETPGANIAKAFNLEYRAADNTASPYWALGVMIRAGLAGIREGLAQPPLIANDPDTLPPSERERLGLRRLPESLPDALDAFTHDSIVQDWFHPEIIHGFLAMKRSEIEMTSAWSDAEICRRYAEVY</sequence>
<keyword evidence="5" id="KW-0067">ATP-binding</keyword>
<dbReference type="Pfam" id="PF00120">
    <property type="entry name" value="Gln-synt_C"/>
    <property type="match status" value="1"/>
</dbReference>
<evidence type="ECO:0000256" key="6">
    <source>
        <dbReference type="ARBA" id="ARBA00023231"/>
    </source>
</evidence>
<dbReference type="PANTHER" id="PTHR43785:SF12">
    <property type="entry name" value="TYPE-1 GLUTAMINE SYNTHETASE 2"/>
    <property type="match status" value="1"/>
</dbReference>
<dbReference type="Proteomes" id="UP001555786">
    <property type="component" value="Unassembled WGS sequence"/>
</dbReference>
<dbReference type="Gene3D" id="3.10.20.70">
    <property type="entry name" value="Glutamine synthetase, N-terminal domain"/>
    <property type="match status" value="1"/>
</dbReference>
<dbReference type="Gene3D" id="3.30.590.10">
    <property type="entry name" value="Glutamine synthetase/guanido kinase, catalytic domain"/>
    <property type="match status" value="1"/>
</dbReference>
<evidence type="ECO:0000313" key="11">
    <source>
        <dbReference type="Proteomes" id="UP001555786"/>
    </source>
</evidence>
<dbReference type="InterPro" id="IPR014746">
    <property type="entry name" value="Gln_synth/guanido_kin_cat_dom"/>
</dbReference>